<dbReference type="InterPro" id="IPR001841">
    <property type="entry name" value="Znf_RING"/>
</dbReference>
<feature type="domain" description="PHD-type" evidence="6">
    <location>
        <begin position="147"/>
        <end position="195"/>
    </location>
</feature>
<evidence type="ECO:0000313" key="9">
    <source>
        <dbReference type="Proteomes" id="UP000664521"/>
    </source>
</evidence>
<accession>A0A8H3IHN9</accession>
<dbReference type="Pfam" id="PF00628">
    <property type="entry name" value="PHD"/>
    <property type="match status" value="1"/>
</dbReference>
<feature type="compositionally biased region" description="Polar residues" evidence="5">
    <location>
        <begin position="444"/>
        <end position="464"/>
    </location>
</feature>
<dbReference type="SMART" id="SM00249">
    <property type="entry name" value="PHD"/>
    <property type="match status" value="1"/>
</dbReference>
<feature type="compositionally biased region" description="Low complexity" evidence="5">
    <location>
        <begin position="465"/>
        <end position="479"/>
    </location>
</feature>
<sequence length="645" mass="71585">MSETCIVCLGDLGENANDPPRSDAAHIKSEAADHGARPVTLKSPLQRNNTDTEMIAHLLPCGHDLHNDCLKPWVERANSCPICRQAFNQVDLSAQIGGKPLRSHLSEQEANGIIGPVMSSYPVADRTQVEEIDPSMFTDDVEDDFELQPCPLCGEDDNEDHLLACDGCGVDYHTYCVDLDEVPRGHWFCETCDTQRAIDSVAHPIPRAQPQHNRSDRRTRGQRRRARGSNPAASHGSSGWARVWQSVWDRLNLDLDFPFDEGSTASRANRSQLALAQEHEWRRRLRVAERHGGPNRFRDTASTLLENHNARDDSHRVQPQSQAESADEIRAWNTFERAKKEEARSLPSNRRKRKSTTTSPSDAEPVHQPEQPHRQLKRPRTRRNLDHLEPQSDTTDGIANSRRSSVVAPSASRPSNTSDLALRGQGQGQGPSFLRSLLKEVESSAVSDETQRQNRPTLSTLTGRSSPQLSSPGGSPTTSNHATPRALSATPPPPSIFRPGSPLSFTSKVEPLYPPSDFSPSSPEVQQRSMNHKHVGEGPRQPRPRHQSPQASSPPPSKNTSPSRLTMSASAKSDLSSMVAAALKPYYKSNAVNKDQYTHINRDVSHMLYDTVGDQERINDDNREKWEKVAVDEVAKAVKVLQPQT</sequence>
<keyword evidence="1" id="KW-0479">Metal-binding</keyword>
<dbReference type="PROSITE" id="PS50089">
    <property type="entry name" value="ZF_RING_2"/>
    <property type="match status" value="1"/>
</dbReference>
<dbReference type="PANTHER" id="PTHR12618">
    <property type="entry name" value="PHD AND RING FINGER DOMAIN-CONTAINING PROTEIN 1"/>
    <property type="match status" value="1"/>
</dbReference>
<dbReference type="Proteomes" id="UP000664521">
    <property type="component" value="Unassembled WGS sequence"/>
</dbReference>
<dbReference type="InterPro" id="IPR011011">
    <property type="entry name" value="Znf_FYVE_PHD"/>
</dbReference>
<proteinExistence type="predicted"/>
<dbReference type="OrthoDB" id="8062037at2759"/>
<feature type="region of interest" description="Disordered" evidence="5">
    <location>
        <begin position="201"/>
        <end position="237"/>
    </location>
</feature>
<organism evidence="8 9">
    <name type="scientific">Heterodermia speciosa</name>
    <dbReference type="NCBI Taxonomy" id="116794"/>
    <lineage>
        <taxon>Eukaryota</taxon>
        <taxon>Fungi</taxon>
        <taxon>Dikarya</taxon>
        <taxon>Ascomycota</taxon>
        <taxon>Pezizomycotina</taxon>
        <taxon>Lecanoromycetes</taxon>
        <taxon>OSLEUM clade</taxon>
        <taxon>Lecanoromycetidae</taxon>
        <taxon>Caliciales</taxon>
        <taxon>Physciaceae</taxon>
        <taxon>Heterodermia</taxon>
    </lineage>
</organism>
<evidence type="ECO:0000259" key="7">
    <source>
        <dbReference type="PROSITE" id="PS50089"/>
    </source>
</evidence>
<dbReference type="InterPro" id="IPR001965">
    <property type="entry name" value="Znf_PHD"/>
</dbReference>
<evidence type="ECO:0000256" key="5">
    <source>
        <dbReference type="SAM" id="MobiDB-lite"/>
    </source>
</evidence>
<dbReference type="Gene3D" id="3.30.40.10">
    <property type="entry name" value="Zinc/RING finger domain, C3HC4 (zinc finger)"/>
    <property type="match status" value="2"/>
</dbReference>
<evidence type="ECO:0000256" key="2">
    <source>
        <dbReference type="ARBA" id="ARBA00022771"/>
    </source>
</evidence>
<protein>
    <submittedName>
        <fullName evidence="8">PHD and RING finger domain-containing protein 1</fullName>
    </submittedName>
</protein>
<evidence type="ECO:0000259" key="6">
    <source>
        <dbReference type="PROSITE" id="PS50016"/>
    </source>
</evidence>
<evidence type="ECO:0000256" key="3">
    <source>
        <dbReference type="ARBA" id="ARBA00022833"/>
    </source>
</evidence>
<feature type="region of interest" description="Disordered" evidence="5">
    <location>
        <begin position="308"/>
        <end position="570"/>
    </location>
</feature>
<dbReference type="PROSITE" id="PS01359">
    <property type="entry name" value="ZF_PHD_1"/>
    <property type="match status" value="1"/>
</dbReference>
<dbReference type="SUPFAM" id="SSF57903">
    <property type="entry name" value="FYVE/PHD zinc finger"/>
    <property type="match status" value="1"/>
</dbReference>
<feature type="compositionally biased region" description="Low complexity" evidence="5">
    <location>
        <begin position="399"/>
        <end position="416"/>
    </location>
</feature>
<dbReference type="InterPro" id="IPR047157">
    <property type="entry name" value="PHRF1/Atg35"/>
</dbReference>
<dbReference type="InterPro" id="IPR013083">
    <property type="entry name" value="Znf_RING/FYVE/PHD"/>
</dbReference>
<evidence type="ECO:0000313" key="8">
    <source>
        <dbReference type="EMBL" id="CAF9914034.1"/>
    </source>
</evidence>
<feature type="compositionally biased region" description="Basic and acidic residues" evidence="5">
    <location>
        <begin position="364"/>
        <end position="373"/>
    </location>
</feature>
<dbReference type="EMBL" id="CAJPDS010000013">
    <property type="protein sequence ID" value="CAF9914034.1"/>
    <property type="molecule type" value="Genomic_DNA"/>
</dbReference>
<evidence type="ECO:0000256" key="1">
    <source>
        <dbReference type="ARBA" id="ARBA00022723"/>
    </source>
</evidence>
<keyword evidence="9" id="KW-1185">Reference proteome</keyword>
<keyword evidence="3" id="KW-0862">Zinc</keyword>
<dbReference type="PROSITE" id="PS50016">
    <property type="entry name" value="ZF_PHD_2"/>
    <property type="match status" value="1"/>
</dbReference>
<comment type="caution">
    <text evidence="8">The sequence shown here is derived from an EMBL/GenBank/DDBJ whole genome shotgun (WGS) entry which is preliminary data.</text>
</comment>
<feature type="compositionally biased region" description="Polar residues" evidence="5">
    <location>
        <begin position="518"/>
        <end position="529"/>
    </location>
</feature>
<dbReference type="InterPro" id="IPR019787">
    <property type="entry name" value="Znf_PHD-finger"/>
</dbReference>
<evidence type="ECO:0000256" key="4">
    <source>
        <dbReference type="PROSITE-ProRule" id="PRU00175"/>
    </source>
</evidence>
<gene>
    <name evidence="8" type="primary">PHRF1</name>
    <name evidence="8" type="ORF">HETSPECPRED_001726</name>
</gene>
<name>A0A8H3IHN9_9LECA</name>
<feature type="domain" description="RING-type" evidence="7">
    <location>
        <begin position="5"/>
        <end position="84"/>
    </location>
</feature>
<dbReference type="GO" id="GO:0008270">
    <property type="term" value="F:zinc ion binding"/>
    <property type="evidence" value="ECO:0007669"/>
    <property type="project" value="UniProtKB-KW"/>
</dbReference>
<keyword evidence="2 4" id="KW-0863">Zinc-finger</keyword>
<dbReference type="SMART" id="SM00184">
    <property type="entry name" value="RING"/>
    <property type="match status" value="2"/>
</dbReference>
<dbReference type="PANTHER" id="PTHR12618:SF20">
    <property type="entry name" value="PHD AND RING FINGER DOMAIN-CONTAINING PROTEIN 1"/>
    <property type="match status" value="1"/>
</dbReference>
<dbReference type="AlphaFoldDB" id="A0A8H3IHN9"/>
<dbReference type="Pfam" id="PF13639">
    <property type="entry name" value="zf-RING_2"/>
    <property type="match status" value="1"/>
</dbReference>
<dbReference type="SUPFAM" id="SSF57850">
    <property type="entry name" value="RING/U-box"/>
    <property type="match status" value="1"/>
</dbReference>
<dbReference type="InterPro" id="IPR019786">
    <property type="entry name" value="Zinc_finger_PHD-type_CS"/>
</dbReference>
<reference evidence="8" key="1">
    <citation type="submission" date="2021-03" db="EMBL/GenBank/DDBJ databases">
        <authorList>
            <person name="Tagirdzhanova G."/>
        </authorList>
    </citation>
    <scope>NUCLEOTIDE SEQUENCE</scope>
</reference>